<dbReference type="Proteomes" id="UP000216361">
    <property type="component" value="Unassembled WGS sequence"/>
</dbReference>
<protein>
    <recommendedName>
        <fullName evidence="3">Alpha/beta hydrolase</fullName>
    </recommendedName>
</protein>
<sequence length="179" mass="18737">MTEIILVPGINGSGPAHWQSLWAAEDATMRPFQPRDWDHPELDDWLGAFDAAVAASNAPPVLVAHSLGCLLVAFWQARSAHPVAGAFLVAVPDPVGSKFPAAAVSFTAPPGDSFRCPALIVGSSDDPYGTPDYARQRAAQWGCGYLDIGAKGHLNAKSGLGAWPEGRALLTAFIAGLAH</sequence>
<evidence type="ECO:0008006" key="3">
    <source>
        <dbReference type="Google" id="ProtNLM"/>
    </source>
</evidence>
<dbReference type="InterPro" id="IPR010662">
    <property type="entry name" value="RBBP9/YdeN"/>
</dbReference>
<dbReference type="GO" id="GO:0016787">
    <property type="term" value="F:hydrolase activity"/>
    <property type="evidence" value="ECO:0007669"/>
    <property type="project" value="InterPro"/>
</dbReference>
<gene>
    <name evidence="1" type="ORF">CHR90_01900</name>
</gene>
<evidence type="ECO:0000313" key="2">
    <source>
        <dbReference type="Proteomes" id="UP000216361"/>
    </source>
</evidence>
<dbReference type="InterPro" id="IPR029058">
    <property type="entry name" value="AB_hydrolase_fold"/>
</dbReference>
<proteinExistence type="predicted"/>
<accession>A0A255XX26</accession>
<name>A0A255XX26_9PROT</name>
<dbReference type="Pfam" id="PF06821">
    <property type="entry name" value="Ser_hydrolase"/>
    <property type="match status" value="1"/>
</dbReference>
<comment type="caution">
    <text evidence="1">The sequence shown here is derived from an EMBL/GenBank/DDBJ whole genome shotgun (WGS) entry which is preliminary data.</text>
</comment>
<keyword evidence="2" id="KW-1185">Reference proteome</keyword>
<dbReference type="OrthoDB" id="9804993at2"/>
<dbReference type="SUPFAM" id="SSF53474">
    <property type="entry name" value="alpha/beta-Hydrolases"/>
    <property type="match status" value="1"/>
</dbReference>
<dbReference type="RefSeq" id="WP_094407304.1">
    <property type="nucleotide sequence ID" value="NZ_BMJZ01000007.1"/>
</dbReference>
<dbReference type="EMBL" id="NOXS01000022">
    <property type="protein sequence ID" value="OYQ21472.1"/>
    <property type="molecule type" value="Genomic_DNA"/>
</dbReference>
<dbReference type="Gene3D" id="3.40.50.1820">
    <property type="entry name" value="alpha/beta hydrolase"/>
    <property type="match status" value="1"/>
</dbReference>
<evidence type="ECO:0000313" key="1">
    <source>
        <dbReference type="EMBL" id="OYQ21472.1"/>
    </source>
</evidence>
<dbReference type="AlphaFoldDB" id="A0A255XX26"/>
<organism evidence="1 2">
    <name type="scientific">Elstera cyanobacteriorum</name>
    <dbReference type="NCBI Taxonomy" id="2022747"/>
    <lineage>
        <taxon>Bacteria</taxon>
        <taxon>Pseudomonadati</taxon>
        <taxon>Pseudomonadota</taxon>
        <taxon>Alphaproteobacteria</taxon>
        <taxon>Rhodospirillales</taxon>
        <taxon>Rhodospirillaceae</taxon>
        <taxon>Elstera</taxon>
    </lineage>
</organism>
<reference evidence="1 2" key="1">
    <citation type="submission" date="2017-07" db="EMBL/GenBank/DDBJ databases">
        <title>Elstera cyanobacteriorum sp. nov., a novel bacterium isolated from cyanobacterial aggregates in a eutrophic lake.</title>
        <authorList>
            <person name="Cai H."/>
        </authorList>
    </citation>
    <scope>NUCLEOTIDE SEQUENCE [LARGE SCALE GENOMIC DNA]</scope>
    <source>
        <strain evidence="1 2">TH019</strain>
    </source>
</reference>